<organism evidence="2 3">
    <name type="scientific">Tagetes erecta</name>
    <name type="common">African marigold</name>
    <dbReference type="NCBI Taxonomy" id="13708"/>
    <lineage>
        <taxon>Eukaryota</taxon>
        <taxon>Viridiplantae</taxon>
        <taxon>Streptophyta</taxon>
        <taxon>Embryophyta</taxon>
        <taxon>Tracheophyta</taxon>
        <taxon>Spermatophyta</taxon>
        <taxon>Magnoliopsida</taxon>
        <taxon>eudicotyledons</taxon>
        <taxon>Gunneridae</taxon>
        <taxon>Pentapetalae</taxon>
        <taxon>asterids</taxon>
        <taxon>campanulids</taxon>
        <taxon>Asterales</taxon>
        <taxon>Asteraceae</taxon>
        <taxon>Asteroideae</taxon>
        <taxon>Heliantheae alliance</taxon>
        <taxon>Tageteae</taxon>
        <taxon>Tagetes</taxon>
    </lineage>
</organism>
<evidence type="ECO:0000313" key="2">
    <source>
        <dbReference type="EMBL" id="KAK1414623.1"/>
    </source>
</evidence>
<comment type="caution">
    <text evidence="2">The sequence shown here is derived from an EMBL/GenBank/DDBJ whole genome shotgun (WGS) entry which is preliminary data.</text>
</comment>
<gene>
    <name evidence="2" type="ORF">QVD17_30372</name>
</gene>
<proteinExistence type="predicted"/>
<feature type="compositionally biased region" description="Polar residues" evidence="1">
    <location>
        <begin position="110"/>
        <end position="124"/>
    </location>
</feature>
<evidence type="ECO:0000313" key="3">
    <source>
        <dbReference type="Proteomes" id="UP001229421"/>
    </source>
</evidence>
<feature type="region of interest" description="Disordered" evidence="1">
    <location>
        <begin position="100"/>
        <end position="137"/>
    </location>
</feature>
<evidence type="ECO:0000256" key="1">
    <source>
        <dbReference type="SAM" id="MobiDB-lite"/>
    </source>
</evidence>
<feature type="compositionally biased region" description="Polar residues" evidence="1">
    <location>
        <begin position="74"/>
        <end position="85"/>
    </location>
</feature>
<keyword evidence="3" id="KW-1185">Reference proteome</keyword>
<feature type="region of interest" description="Disordered" evidence="1">
    <location>
        <begin position="64"/>
        <end position="86"/>
    </location>
</feature>
<name>A0AAD8K3J1_TARER</name>
<reference evidence="2" key="1">
    <citation type="journal article" date="2023" name="bioRxiv">
        <title>Improved chromosome-level genome assembly for marigold (Tagetes erecta).</title>
        <authorList>
            <person name="Jiang F."/>
            <person name="Yuan L."/>
            <person name="Wang S."/>
            <person name="Wang H."/>
            <person name="Xu D."/>
            <person name="Wang A."/>
            <person name="Fan W."/>
        </authorList>
    </citation>
    <scope>NUCLEOTIDE SEQUENCE</scope>
    <source>
        <strain evidence="2">WSJ</strain>
        <tissue evidence="2">Leaf</tissue>
    </source>
</reference>
<sequence length="185" mass="19500">MEKTCAAVIAALSAFSSFQSLVHECDSLAGSLAARSEPERISDRLEDPVSNAPLAFNSQGELSASSLVPRGEGPSNSEVGSQYTDTPVIDRDLSLVTGEHSEGKPALAFSTPTGISLGGSSEPLTLSPDHKPLGEPEGELIRLGAAPSPDRLATGCSLKLKIKMESRIRILTQLLEERESSNENL</sequence>
<protein>
    <submittedName>
        <fullName evidence="2">Uncharacterized protein</fullName>
    </submittedName>
</protein>
<dbReference type="Proteomes" id="UP001229421">
    <property type="component" value="Unassembled WGS sequence"/>
</dbReference>
<accession>A0AAD8K3J1</accession>
<dbReference type="EMBL" id="JAUHHV010000008">
    <property type="protein sequence ID" value="KAK1414623.1"/>
    <property type="molecule type" value="Genomic_DNA"/>
</dbReference>
<dbReference type="AlphaFoldDB" id="A0AAD8K3J1"/>